<keyword evidence="2" id="KW-1185">Reference proteome</keyword>
<gene>
    <name evidence="1" type="ORF">ALEPTO_LOCUS5442</name>
</gene>
<dbReference type="OrthoDB" id="10335391at2759"/>
<evidence type="ECO:0000313" key="2">
    <source>
        <dbReference type="Proteomes" id="UP000789508"/>
    </source>
</evidence>
<comment type="caution">
    <text evidence="1">The sequence shown here is derived from an EMBL/GenBank/DDBJ whole genome shotgun (WGS) entry which is preliminary data.</text>
</comment>
<feature type="non-terminal residue" evidence="1">
    <location>
        <position position="1"/>
    </location>
</feature>
<accession>A0A9N9FLN8</accession>
<feature type="non-terminal residue" evidence="1">
    <location>
        <position position="56"/>
    </location>
</feature>
<dbReference type="EMBL" id="CAJVPS010001533">
    <property type="protein sequence ID" value="CAG8541712.1"/>
    <property type="molecule type" value="Genomic_DNA"/>
</dbReference>
<name>A0A9N9FLN8_9GLOM</name>
<protein>
    <submittedName>
        <fullName evidence="1">14129_t:CDS:1</fullName>
    </submittedName>
</protein>
<proteinExistence type="predicted"/>
<reference evidence="1" key="1">
    <citation type="submission" date="2021-06" db="EMBL/GenBank/DDBJ databases">
        <authorList>
            <person name="Kallberg Y."/>
            <person name="Tangrot J."/>
            <person name="Rosling A."/>
        </authorList>
    </citation>
    <scope>NUCLEOTIDE SEQUENCE</scope>
    <source>
        <strain evidence="1">FL130A</strain>
    </source>
</reference>
<dbReference type="AlphaFoldDB" id="A0A9N9FLN8"/>
<sequence>MELFDDTESINATINEGSNELFDETISENDNIGHQLIYDTDSSDEESDVSSLKITL</sequence>
<organism evidence="1 2">
    <name type="scientific">Ambispora leptoticha</name>
    <dbReference type="NCBI Taxonomy" id="144679"/>
    <lineage>
        <taxon>Eukaryota</taxon>
        <taxon>Fungi</taxon>
        <taxon>Fungi incertae sedis</taxon>
        <taxon>Mucoromycota</taxon>
        <taxon>Glomeromycotina</taxon>
        <taxon>Glomeromycetes</taxon>
        <taxon>Archaeosporales</taxon>
        <taxon>Ambisporaceae</taxon>
        <taxon>Ambispora</taxon>
    </lineage>
</organism>
<dbReference type="Proteomes" id="UP000789508">
    <property type="component" value="Unassembled WGS sequence"/>
</dbReference>
<evidence type="ECO:0000313" key="1">
    <source>
        <dbReference type="EMBL" id="CAG8541712.1"/>
    </source>
</evidence>